<protein>
    <submittedName>
        <fullName evidence="1">Uncharacterized protein</fullName>
    </submittedName>
</protein>
<evidence type="ECO:0000313" key="2">
    <source>
        <dbReference type="Proteomes" id="UP000008281"/>
    </source>
</evidence>
<dbReference type="KEGG" id="crq:GCK72_025282"/>
<gene>
    <name evidence="1" type="ORF">CRE_21929</name>
</gene>
<dbReference type="EMBL" id="DS268479">
    <property type="protein sequence ID" value="EFP09756.1"/>
    <property type="molecule type" value="Genomic_DNA"/>
</dbReference>
<dbReference type="Pfam" id="PF24977">
    <property type="entry name" value="DUF7772"/>
    <property type="match status" value="1"/>
</dbReference>
<accession>E3MUD9</accession>
<dbReference type="InterPro" id="IPR056674">
    <property type="entry name" value="DUF7772"/>
</dbReference>
<dbReference type="HOGENOM" id="CLU_2040253_0_0_1"/>
<dbReference type="CTD" id="9826510"/>
<reference evidence="1" key="1">
    <citation type="submission" date="2007-07" db="EMBL/GenBank/DDBJ databases">
        <title>PCAP assembly of the Caenorhabditis remanei genome.</title>
        <authorList>
            <consortium name="The Caenorhabditis remanei Sequencing Consortium"/>
            <person name="Wilson R.K."/>
        </authorList>
    </citation>
    <scope>NUCLEOTIDE SEQUENCE [LARGE SCALE GENOMIC DNA]</scope>
    <source>
        <strain evidence="1">PB4641</strain>
    </source>
</reference>
<keyword evidence="2" id="KW-1185">Reference proteome</keyword>
<dbReference type="Proteomes" id="UP000008281">
    <property type="component" value="Unassembled WGS sequence"/>
</dbReference>
<dbReference type="GeneID" id="9826510"/>
<dbReference type="AlphaFoldDB" id="E3MUD9"/>
<organism evidence="2">
    <name type="scientific">Caenorhabditis remanei</name>
    <name type="common">Caenorhabditis vulgaris</name>
    <dbReference type="NCBI Taxonomy" id="31234"/>
    <lineage>
        <taxon>Eukaryota</taxon>
        <taxon>Metazoa</taxon>
        <taxon>Ecdysozoa</taxon>
        <taxon>Nematoda</taxon>
        <taxon>Chromadorea</taxon>
        <taxon>Rhabditida</taxon>
        <taxon>Rhabditina</taxon>
        <taxon>Rhabditomorpha</taxon>
        <taxon>Rhabditoidea</taxon>
        <taxon>Rhabditidae</taxon>
        <taxon>Peloderinae</taxon>
        <taxon>Caenorhabditis</taxon>
    </lineage>
</organism>
<dbReference type="RefSeq" id="XP_003100279.2">
    <property type="nucleotide sequence ID" value="XM_003100231.2"/>
</dbReference>
<name>E3MUD9_CAERE</name>
<sequence length="128" mass="15021">MVMNMWIFTILYFLEIFTDFVDKVTDRISNISFTGSRNVPVGMSKSEKQYNETKSAVGKKCLGEVDTRKEDEEWLTTVYDGSCMAGNSFKCFLATTPGENREAKVSRWNKFYNNLRTFFRIFRINRNF</sequence>
<evidence type="ECO:0000313" key="1">
    <source>
        <dbReference type="EMBL" id="EFP09756.1"/>
    </source>
</evidence>
<proteinExistence type="predicted"/>